<comment type="caution">
    <text evidence="1">The sequence shown here is derived from an EMBL/GenBank/DDBJ whole genome shotgun (WGS) entry which is preliminary data.</text>
</comment>
<dbReference type="AlphaFoldDB" id="A0A7X0JBN9"/>
<dbReference type="RefSeq" id="WP_184505058.1">
    <property type="nucleotide sequence ID" value="NZ_JACHBT010000007.1"/>
</dbReference>
<name>A0A7X0JBN9_9SPHN</name>
<dbReference type="SUPFAM" id="SSF160424">
    <property type="entry name" value="BH3703-like"/>
    <property type="match status" value="1"/>
</dbReference>
<reference evidence="1 2" key="2">
    <citation type="submission" date="2020-08" db="EMBL/GenBank/DDBJ databases">
        <authorList>
            <person name="Partida-Martinez L."/>
            <person name="Huntemann M."/>
            <person name="Clum A."/>
            <person name="Wang J."/>
            <person name="Palaniappan K."/>
            <person name="Ritter S."/>
            <person name="Chen I.-M."/>
            <person name="Stamatis D."/>
            <person name="Reddy T."/>
            <person name="O'Malley R."/>
            <person name="Daum C."/>
            <person name="Shapiro N."/>
            <person name="Ivanova N."/>
            <person name="Kyrpides N."/>
            <person name="Woyke T."/>
        </authorList>
    </citation>
    <scope>NUCLEOTIDE SEQUENCE [LARGE SCALE GENOMIC DNA]</scope>
    <source>
        <strain evidence="1 2">AS3.13</strain>
    </source>
</reference>
<sequence>MKAAADIEAMQNIARIVLRSSPSDAKEIYLEANLIISDEGDVATRKCRFLNTNGEVISFRLNGDLDGHEIYKSLKAHKEFFIENGMGEWETFYLTINPETGKIVLNLKYEE</sequence>
<proteinExistence type="predicted"/>
<dbReference type="EMBL" id="JACHBT010000007">
    <property type="protein sequence ID" value="MBB6504659.1"/>
    <property type="molecule type" value="Genomic_DNA"/>
</dbReference>
<gene>
    <name evidence="1" type="ORF">F4693_001632</name>
</gene>
<dbReference type="Proteomes" id="UP000522313">
    <property type="component" value="Unassembled WGS sequence"/>
</dbReference>
<accession>A0A7X0JBN9</accession>
<evidence type="ECO:0000313" key="1">
    <source>
        <dbReference type="EMBL" id="MBB6504659.1"/>
    </source>
</evidence>
<dbReference type="InterPro" id="IPR036170">
    <property type="entry name" value="YezG-like_sf"/>
</dbReference>
<organism evidence="1 2">
    <name type="scientific">Sphingomonas endophytica</name>
    <dbReference type="NCBI Taxonomy" id="869719"/>
    <lineage>
        <taxon>Bacteria</taxon>
        <taxon>Pseudomonadati</taxon>
        <taxon>Pseudomonadota</taxon>
        <taxon>Alphaproteobacteria</taxon>
        <taxon>Sphingomonadales</taxon>
        <taxon>Sphingomonadaceae</taxon>
        <taxon>Sphingomonas</taxon>
    </lineage>
</organism>
<evidence type="ECO:0000313" key="2">
    <source>
        <dbReference type="Proteomes" id="UP000522313"/>
    </source>
</evidence>
<reference evidence="1 2" key="1">
    <citation type="submission" date="2020-08" db="EMBL/GenBank/DDBJ databases">
        <title>The Agave Microbiome: Exploring the role of microbial communities in plant adaptations to desert environments.</title>
        <authorList>
            <person name="Partida-Martinez L.P."/>
        </authorList>
    </citation>
    <scope>NUCLEOTIDE SEQUENCE [LARGE SCALE GENOMIC DNA]</scope>
    <source>
        <strain evidence="1 2">AS3.13</strain>
    </source>
</reference>
<protein>
    <submittedName>
        <fullName evidence="1">Uncharacterized protein</fullName>
    </submittedName>
</protein>